<dbReference type="PANTHER" id="PTHR11699">
    <property type="entry name" value="ALDEHYDE DEHYDROGENASE-RELATED"/>
    <property type="match status" value="1"/>
</dbReference>
<dbReference type="STRING" id="65499.SAMN04488000_105124"/>
<sequence length="718" mass="76125">MTLIAEPRTGFTTGLFVDGTWSDAVETFEDLNPATGEVLARVSHGSAADVDLAVRAARAALDGAWGDTPGVTRGVLLNRLADLVERDGEVLQRLEALDVGKPFAQPGMLDVPNAAATFRHFAGWADKAQGATIPTAGYLGTAKTHSYTVREPVGVIGAIIPWNTPLMIAAWKLGPALAAGNTVVVKPAEDAPLSILHLATLVQEAGFPAGVVNVVPGLGGTTGAALVAHPDVDKISFTGSPEVGRQIQKSAADTFKRVTLELGGKSPQIVCEDADVRAAVQGIAMGLFFNQGEVCAAGTRILVHRSHYENVVDALAQATEAQVLGDPFDARTTMGALVNAKQKQRVADYVEKGKAEGARLVAGGGEVDGPGFFVRPTIFADVDNASTIAREEIFGPVGAVIPFDTVEEALAIANDTEYGLAATIWTRDVSLAHTMAAKVRAGAVWVNGWAAIDPALPWGGMKSSGIGRELGCSGILANTEEKVVTIVLQGRFLRYSRGDWPNAPRKSREKCAGSVKPQRWPTFAIGTSAHRGSARSRRQRSRRRPRIIADTEVPSASKTFCRWRTETKCASATVFEDRPGSCRLSSMNLPARASRARCAAGSSRCCCICWAKAAVTRSTTASPRCVAMTGLVELSSELRPFISGAMSEPSPVSPARRTAVSPASWCSGSRTSLRGNMAMVMRKSSLNEMRYGGRCRRWRGRRAAAGPAGRPARSRSTR</sequence>
<organism evidence="7 8">
    <name type="scientific">Lentzea albida</name>
    <dbReference type="NCBI Taxonomy" id="65499"/>
    <lineage>
        <taxon>Bacteria</taxon>
        <taxon>Bacillati</taxon>
        <taxon>Actinomycetota</taxon>
        <taxon>Actinomycetes</taxon>
        <taxon>Pseudonocardiales</taxon>
        <taxon>Pseudonocardiaceae</taxon>
        <taxon>Lentzea</taxon>
    </lineage>
</organism>
<evidence type="ECO:0000256" key="1">
    <source>
        <dbReference type="ARBA" id="ARBA00009986"/>
    </source>
</evidence>
<dbReference type="FunFam" id="3.40.309.10:FF:000012">
    <property type="entry name" value="Betaine aldehyde dehydrogenase"/>
    <property type="match status" value="1"/>
</dbReference>
<reference evidence="8" key="1">
    <citation type="submission" date="2016-10" db="EMBL/GenBank/DDBJ databases">
        <authorList>
            <person name="Varghese N."/>
            <person name="Submissions S."/>
        </authorList>
    </citation>
    <scope>NUCLEOTIDE SEQUENCE [LARGE SCALE GENOMIC DNA]</scope>
    <source>
        <strain evidence="8">DSM 44437</strain>
    </source>
</reference>
<dbReference type="Proteomes" id="UP000199503">
    <property type="component" value="Unassembled WGS sequence"/>
</dbReference>
<dbReference type="PROSITE" id="PS00687">
    <property type="entry name" value="ALDEHYDE_DEHYDR_GLU"/>
    <property type="match status" value="1"/>
</dbReference>
<dbReference type="Gene3D" id="3.40.605.10">
    <property type="entry name" value="Aldehyde Dehydrogenase, Chain A, domain 1"/>
    <property type="match status" value="1"/>
</dbReference>
<gene>
    <name evidence="7" type="ORF">SAMN04488000_105124</name>
</gene>
<evidence type="ECO:0000259" key="6">
    <source>
        <dbReference type="Pfam" id="PF00171"/>
    </source>
</evidence>
<evidence type="ECO:0000256" key="2">
    <source>
        <dbReference type="ARBA" id="ARBA00023002"/>
    </source>
</evidence>
<evidence type="ECO:0000256" key="5">
    <source>
        <dbReference type="SAM" id="MobiDB-lite"/>
    </source>
</evidence>
<keyword evidence="8" id="KW-1185">Reference proteome</keyword>
<feature type="region of interest" description="Disordered" evidence="5">
    <location>
        <begin position="698"/>
        <end position="718"/>
    </location>
</feature>
<evidence type="ECO:0000256" key="4">
    <source>
        <dbReference type="RuleBase" id="RU003345"/>
    </source>
</evidence>
<dbReference type="FunFam" id="3.40.605.10:FF:000001">
    <property type="entry name" value="Aldehyde dehydrogenase 1"/>
    <property type="match status" value="1"/>
</dbReference>
<dbReference type="InterPro" id="IPR016160">
    <property type="entry name" value="Ald_DH_CS_CYS"/>
</dbReference>
<dbReference type="InterPro" id="IPR016163">
    <property type="entry name" value="Ald_DH_C"/>
</dbReference>
<dbReference type="Pfam" id="PF00171">
    <property type="entry name" value="Aldedh"/>
    <property type="match status" value="1"/>
</dbReference>
<evidence type="ECO:0000313" key="7">
    <source>
        <dbReference type="EMBL" id="SEQ92718.1"/>
    </source>
</evidence>
<dbReference type="NCBIfam" id="NF045736">
    <property type="entry name" value="PaDhStyDRhodo"/>
    <property type="match status" value="1"/>
</dbReference>
<dbReference type="GO" id="GO:0016620">
    <property type="term" value="F:oxidoreductase activity, acting on the aldehyde or oxo group of donors, NAD or NADP as acceptor"/>
    <property type="evidence" value="ECO:0007669"/>
    <property type="project" value="InterPro"/>
</dbReference>
<dbReference type="InterPro" id="IPR029510">
    <property type="entry name" value="Ald_DH_CS_GLU"/>
</dbReference>
<proteinExistence type="inferred from homology"/>
<name>A0A1H9K142_9PSEU</name>
<dbReference type="AlphaFoldDB" id="A0A1H9K142"/>
<feature type="domain" description="Aldehyde dehydrogenase" evidence="6">
    <location>
        <begin position="24"/>
        <end position="484"/>
    </location>
</feature>
<feature type="active site" evidence="3">
    <location>
        <position position="261"/>
    </location>
</feature>
<accession>A0A1H9K142</accession>
<feature type="region of interest" description="Disordered" evidence="5">
    <location>
        <begin position="526"/>
        <end position="545"/>
    </location>
</feature>
<evidence type="ECO:0000313" key="8">
    <source>
        <dbReference type="Proteomes" id="UP000199503"/>
    </source>
</evidence>
<dbReference type="Gene3D" id="3.40.309.10">
    <property type="entry name" value="Aldehyde Dehydrogenase, Chain A, domain 2"/>
    <property type="match status" value="1"/>
</dbReference>
<dbReference type="PROSITE" id="PS00070">
    <property type="entry name" value="ALDEHYDE_DEHYDR_CYS"/>
    <property type="match status" value="1"/>
</dbReference>
<comment type="similarity">
    <text evidence="1 4">Belongs to the aldehyde dehydrogenase family.</text>
</comment>
<dbReference type="InterPro" id="IPR016162">
    <property type="entry name" value="Ald_DH_N"/>
</dbReference>
<keyword evidence="2 4" id="KW-0560">Oxidoreductase</keyword>
<dbReference type="EMBL" id="FOFV01000005">
    <property type="protein sequence ID" value="SEQ92718.1"/>
    <property type="molecule type" value="Genomic_DNA"/>
</dbReference>
<dbReference type="SUPFAM" id="SSF53720">
    <property type="entry name" value="ALDH-like"/>
    <property type="match status" value="1"/>
</dbReference>
<dbReference type="InterPro" id="IPR015590">
    <property type="entry name" value="Aldehyde_DH_dom"/>
</dbReference>
<evidence type="ECO:0000256" key="3">
    <source>
        <dbReference type="PROSITE-ProRule" id="PRU10007"/>
    </source>
</evidence>
<protein>
    <submittedName>
        <fullName evidence="7">Acyl-CoA reductase</fullName>
    </submittedName>
</protein>
<feature type="compositionally biased region" description="Basic residues" evidence="5">
    <location>
        <begin position="532"/>
        <end position="545"/>
    </location>
</feature>
<dbReference type="InterPro" id="IPR016161">
    <property type="entry name" value="Ald_DH/histidinol_DH"/>
</dbReference>